<dbReference type="Pfam" id="PF07715">
    <property type="entry name" value="Plug"/>
    <property type="match status" value="1"/>
</dbReference>
<evidence type="ECO:0000313" key="11">
    <source>
        <dbReference type="Proteomes" id="UP000223913"/>
    </source>
</evidence>
<dbReference type="InterPro" id="IPR037066">
    <property type="entry name" value="Plug_dom_sf"/>
</dbReference>
<accession>A0A2D0N1Q5</accession>
<gene>
    <name evidence="10" type="ORF">CRP01_32195</name>
</gene>
<dbReference type="NCBIfam" id="TIGR04056">
    <property type="entry name" value="OMP_RagA_SusC"/>
    <property type="match status" value="1"/>
</dbReference>
<dbReference type="InterPro" id="IPR023996">
    <property type="entry name" value="TonB-dep_OMP_SusC/RagA"/>
</dbReference>
<dbReference type="PANTHER" id="PTHR30069">
    <property type="entry name" value="TONB-DEPENDENT OUTER MEMBRANE RECEPTOR"/>
    <property type="match status" value="1"/>
</dbReference>
<evidence type="ECO:0000256" key="3">
    <source>
        <dbReference type="ARBA" id="ARBA00022452"/>
    </source>
</evidence>
<dbReference type="PROSITE" id="PS52016">
    <property type="entry name" value="TONB_DEPENDENT_REC_3"/>
    <property type="match status" value="1"/>
</dbReference>
<dbReference type="Pfam" id="PF13715">
    <property type="entry name" value="CarbopepD_reg_2"/>
    <property type="match status" value="1"/>
</dbReference>
<dbReference type="AlphaFoldDB" id="A0A2D0N1Q5"/>
<dbReference type="GO" id="GO:0015344">
    <property type="term" value="F:siderophore uptake transmembrane transporter activity"/>
    <property type="evidence" value="ECO:0007669"/>
    <property type="project" value="TreeGrafter"/>
</dbReference>
<evidence type="ECO:0000256" key="5">
    <source>
        <dbReference type="ARBA" id="ARBA00022729"/>
    </source>
</evidence>
<dbReference type="InterPro" id="IPR036942">
    <property type="entry name" value="Beta-barrel_TonB_sf"/>
</dbReference>
<keyword evidence="5" id="KW-0732">Signal</keyword>
<reference evidence="10 11" key="1">
    <citation type="submission" date="2017-10" db="EMBL/GenBank/DDBJ databases">
        <title>The draft genome sequence of Lewinella nigricans NBRC 102662.</title>
        <authorList>
            <person name="Wang K."/>
        </authorList>
    </citation>
    <scope>NUCLEOTIDE SEQUENCE [LARGE SCALE GENOMIC DNA]</scope>
    <source>
        <strain evidence="10 11">NBRC 102662</strain>
    </source>
</reference>
<keyword evidence="4 8" id="KW-0812">Transmembrane</keyword>
<dbReference type="InterPro" id="IPR039426">
    <property type="entry name" value="TonB-dep_rcpt-like"/>
</dbReference>
<dbReference type="InterPro" id="IPR012910">
    <property type="entry name" value="Plug_dom"/>
</dbReference>
<name>A0A2D0N1Q5_FLAN2</name>
<evidence type="ECO:0000256" key="2">
    <source>
        <dbReference type="ARBA" id="ARBA00022448"/>
    </source>
</evidence>
<dbReference type="Gene3D" id="2.40.170.20">
    <property type="entry name" value="TonB-dependent receptor, beta-barrel domain"/>
    <property type="match status" value="1"/>
</dbReference>
<keyword evidence="7 8" id="KW-0998">Cell outer membrane</keyword>
<evidence type="ECO:0000256" key="1">
    <source>
        <dbReference type="ARBA" id="ARBA00004571"/>
    </source>
</evidence>
<proteinExistence type="inferred from homology"/>
<keyword evidence="6 8" id="KW-0472">Membrane</keyword>
<feature type="domain" description="TonB-dependent receptor plug" evidence="9">
    <location>
        <begin position="149"/>
        <end position="262"/>
    </location>
</feature>
<dbReference type="GO" id="GO:0044718">
    <property type="term" value="P:siderophore transmembrane transport"/>
    <property type="evidence" value="ECO:0007669"/>
    <property type="project" value="TreeGrafter"/>
</dbReference>
<dbReference type="PANTHER" id="PTHR30069:SF29">
    <property type="entry name" value="HEMOGLOBIN AND HEMOGLOBIN-HAPTOGLOBIN-BINDING PROTEIN 1-RELATED"/>
    <property type="match status" value="1"/>
</dbReference>
<dbReference type="InterPro" id="IPR023997">
    <property type="entry name" value="TonB-dep_OMP_SusC/RagA_CS"/>
</dbReference>
<comment type="caution">
    <text evidence="10">The sequence shown here is derived from an EMBL/GenBank/DDBJ whole genome shotgun (WGS) entry which is preliminary data.</text>
</comment>
<evidence type="ECO:0000256" key="7">
    <source>
        <dbReference type="ARBA" id="ARBA00023237"/>
    </source>
</evidence>
<dbReference type="NCBIfam" id="TIGR04057">
    <property type="entry name" value="SusC_RagA_signa"/>
    <property type="match status" value="1"/>
</dbReference>
<comment type="subcellular location">
    <subcellularLocation>
        <location evidence="1 8">Cell outer membrane</location>
        <topology evidence="1 8">Multi-pass membrane protein</topology>
    </subcellularLocation>
</comment>
<keyword evidence="2 8" id="KW-0813">Transport</keyword>
<protein>
    <recommendedName>
        <fullName evidence="9">TonB-dependent receptor plug domain-containing protein</fullName>
    </recommendedName>
</protein>
<dbReference type="SUPFAM" id="SSF49464">
    <property type="entry name" value="Carboxypeptidase regulatory domain-like"/>
    <property type="match status" value="1"/>
</dbReference>
<dbReference type="SUPFAM" id="SSF56935">
    <property type="entry name" value="Porins"/>
    <property type="match status" value="1"/>
</dbReference>
<evidence type="ECO:0000256" key="4">
    <source>
        <dbReference type="ARBA" id="ARBA00022692"/>
    </source>
</evidence>
<evidence type="ECO:0000256" key="8">
    <source>
        <dbReference type="PROSITE-ProRule" id="PRU01360"/>
    </source>
</evidence>
<keyword evidence="11" id="KW-1185">Reference proteome</keyword>
<dbReference type="Proteomes" id="UP000223913">
    <property type="component" value="Unassembled WGS sequence"/>
</dbReference>
<evidence type="ECO:0000313" key="10">
    <source>
        <dbReference type="EMBL" id="PHN02444.1"/>
    </source>
</evidence>
<dbReference type="InterPro" id="IPR008969">
    <property type="entry name" value="CarboxyPept-like_regulatory"/>
</dbReference>
<organism evidence="10 11">
    <name type="scientific">Flavilitoribacter nigricans (strain ATCC 23147 / DSM 23189 / NBRC 102662 / NCIMB 1420 / SS-2)</name>
    <name type="common">Lewinella nigricans</name>
    <dbReference type="NCBI Taxonomy" id="1122177"/>
    <lineage>
        <taxon>Bacteria</taxon>
        <taxon>Pseudomonadati</taxon>
        <taxon>Bacteroidota</taxon>
        <taxon>Saprospiria</taxon>
        <taxon>Saprospirales</taxon>
        <taxon>Lewinellaceae</taxon>
        <taxon>Flavilitoribacter</taxon>
    </lineage>
</organism>
<evidence type="ECO:0000259" key="9">
    <source>
        <dbReference type="Pfam" id="PF07715"/>
    </source>
</evidence>
<keyword evidence="3 8" id="KW-1134">Transmembrane beta strand</keyword>
<sequence>MIHMMVQPFLYQVRFKTKKMSVQAFQLPKGGVTAFILSCILCLLGPFQGYSQSNNPISVTGQISSEEGEPLIGANILVKGTSEGTVTDWEGKFQMQAGAGDTLEISYIGFNNKLVPVQGRNSIDIVLETNATGLSEVVVIGYGEVKRANLVGSVSSLSADDIEDIPAINLTSLLDGRMPGVNVSPAQPTGNPGAQTRVRIRAETTFGTSGGGAKDPAPLYIVDGFQMTQEEFDVLDPTQIESFSVLKDASAAVYGSKGANGVILVKTKRGRVGKLSVNYSGSMGLSDATQQTEMLSAYDHARMLNAINVDNPGYVPISAEELEAMRNLNYNWLEDAWKQSLLSNHSINFSGGTEKIKYFAGGSYTYTEGNFEQMDVGKYSYRLGLDAQITNDLQVSATVALDNRNFKRPYLSGAGINTMEGLFQQLLQAPKWTPPFIDGLPVYNNLDFNPMALFNSGSYRSDLDKGNTLNLRATYKFPTIEGLSATASISRREGYSYTKEYNIPYTLYEFQPQFQYILSDQLISEQLINNRNRISESFSNKQNYQLNLNLNYNRSWGEHTLSAFATYEQMEGKSSGFGALAENLLIYGVETQRAFDYLSAVSQGAVYESGDLGAVARLNYSFADKYLLESTVRYESTVLFAPGERSGFFPAVAIGWVASEEPFLKENVNFIDYLKFRLSVGLTGYSSVGAYEYNLSYAPSGSYLFGGSTAVPGLAVSGKTDVISSGVSWEKSQMHNLGMDLKLLQGRLSFAVDVYYTKQYDILDKRTVEFPQSSGITDLPSENLGRLNAWGYDMSIGYRGQPSQDFSWNISGNFSFATNRILQRPTQWAPNDFRYPIGQSTFAAGREEGYFTEGIIRTQEQLDAINAMWVETWGHVYTIEGKPAEVGSLYFQDIGRPGDPNLGEPETVFEPDGEIHRIHDKTYIERVNDNFTWKNLLPTNISLGFTWKNFRVSTLWGMAYGISNQVVDKLARSVVGARENSPAFWSDFWSPDNTDAAYPNPKFGTYNEWASTFWMRDVYQLRLKNVNISYRLPQELSERRGIPELRIFLAGTNLWSPISTFDYKEDAISRYNTYPLLRSLSLGLNVRM</sequence>
<evidence type="ECO:0000256" key="6">
    <source>
        <dbReference type="ARBA" id="ARBA00023136"/>
    </source>
</evidence>
<dbReference type="EMBL" id="PDUD01000040">
    <property type="protein sequence ID" value="PHN02444.1"/>
    <property type="molecule type" value="Genomic_DNA"/>
</dbReference>
<dbReference type="GO" id="GO:0009279">
    <property type="term" value="C:cell outer membrane"/>
    <property type="evidence" value="ECO:0007669"/>
    <property type="project" value="UniProtKB-SubCell"/>
</dbReference>
<comment type="similarity">
    <text evidence="8">Belongs to the TonB-dependent receptor family.</text>
</comment>
<dbReference type="Gene3D" id="2.170.130.10">
    <property type="entry name" value="TonB-dependent receptor, plug domain"/>
    <property type="match status" value="1"/>
</dbReference>